<dbReference type="SMART" id="SM00644">
    <property type="entry name" value="Ami_2"/>
    <property type="match status" value="1"/>
</dbReference>
<comment type="similarity">
    <text evidence="1">Belongs to the N-acetylmuramoyl-L-alanine amidase 2 family.</text>
</comment>
<evidence type="ECO:0000259" key="5">
    <source>
        <dbReference type="SMART" id="SM00701"/>
    </source>
</evidence>
<dbReference type="InterPro" id="IPR006619">
    <property type="entry name" value="PGRP_domain_met/bac"/>
</dbReference>
<evidence type="ECO:0000256" key="2">
    <source>
        <dbReference type="SAM" id="MobiDB-lite"/>
    </source>
</evidence>
<evidence type="ECO:0000313" key="6">
    <source>
        <dbReference type="EMBL" id="MRI86166.1"/>
    </source>
</evidence>
<comment type="caution">
    <text evidence="6">The sequence shown here is derived from an EMBL/GenBank/DDBJ whole genome shotgun (WGS) entry which is preliminary data.</text>
</comment>
<dbReference type="InterPro" id="IPR036505">
    <property type="entry name" value="Amidase/PGRP_sf"/>
</dbReference>
<reference evidence="6 7" key="1">
    <citation type="submission" date="2019-11" db="EMBL/GenBank/DDBJ databases">
        <title>Characterisation of Fundicoccus ignavus gen. nov. sp. nov., a novel genus of the family Aerococcaceae isolated from bulk tank milk.</title>
        <authorList>
            <person name="Siebert A."/>
            <person name="Huptas C."/>
            <person name="Wenning M."/>
            <person name="Scherer S."/>
            <person name="Doll E.V."/>
        </authorList>
    </citation>
    <scope>NUCLEOTIDE SEQUENCE [LARGE SCALE GENOMIC DNA]</scope>
    <source>
        <strain evidence="6 7">WS4759</strain>
    </source>
</reference>
<dbReference type="PANTHER" id="PTHR11022">
    <property type="entry name" value="PEPTIDOGLYCAN RECOGNITION PROTEIN"/>
    <property type="match status" value="1"/>
</dbReference>
<keyword evidence="7" id="KW-1185">Reference proteome</keyword>
<evidence type="ECO:0000256" key="1">
    <source>
        <dbReference type="ARBA" id="ARBA00007553"/>
    </source>
</evidence>
<evidence type="ECO:0000256" key="3">
    <source>
        <dbReference type="SAM" id="Phobius"/>
    </source>
</evidence>
<evidence type="ECO:0000259" key="4">
    <source>
        <dbReference type="SMART" id="SM00644"/>
    </source>
</evidence>
<dbReference type="RefSeq" id="WP_153863886.1">
    <property type="nucleotide sequence ID" value="NZ_WJQS01000009.1"/>
</dbReference>
<dbReference type="Gene3D" id="3.40.80.10">
    <property type="entry name" value="Peptidoglycan recognition protein-like"/>
    <property type="match status" value="1"/>
</dbReference>
<dbReference type="PANTHER" id="PTHR11022:SF41">
    <property type="entry name" value="PEPTIDOGLYCAN-RECOGNITION PROTEIN LC-RELATED"/>
    <property type="match status" value="1"/>
</dbReference>
<dbReference type="SMART" id="SM00701">
    <property type="entry name" value="PGRP"/>
    <property type="match status" value="1"/>
</dbReference>
<dbReference type="Pfam" id="PF01510">
    <property type="entry name" value="Amidase_2"/>
    <property type="match status" value="1"/>
</dbReference>
<evidence type="ECO:0008006" key="8">
    <source>
        <dbReference type="Google" id="ProtNLM"/>
    </source>
</evidence>
<feature type="region of interest" description="Disordered" evidence="2">
    <location>
        <begin position="84"/>
        <end position="113"/>
    </location>
</feature>
<dbReference type="SUPFAM" id="SSF55846">
    <property type="entry name" value="N-acetylmuramoyl-L-alanine amidase-like"/>
    <property type="match status" value="1"/>
</dbReference>
<dbReference type="Proteomes" id="UP000430975">
    <property type="component" value="Unassembled WGS sequence"/>
</dbReference>
<keyword evidence="3" id="KW-0812">Transmembrane</keyword>
<feature type="transmembrane region" description="Helical" evidence="3">
    <location>
        <begin position="598"/>
        <end position="621"/>
    </location>
</feature>
<keyword evidence="3" id="KW-0472">Membrane</keyword>
<protein>
    <recommendedName>
        <fullName evidence="8">N-acetylmuramoyl-L-alanine amidase domain-containing protein</fullName>
    </recommendedName>
</protein>
<feature type="domain" description="Peptidoglycan recognition protein family" evidence="5">
    <location>
        <begin position="222"/>
        <end position="363"/>
    </location>
</feature>
<dbReference type="GO" id="GO:0009253">
    <property type="term" value="P:peptidoglycan catabolic process"/>
    <property type="evidence" value="ECO:0007669"/>
    <property type="project" value="InterPro"/>
</dbReference>
<dbReference type="InterPro" id="IPR015510">
    <property type="entry name" value="PGRP"/>
</dbReference>
<dbReference type="CDD" id="cd06583">
    <property type="entry name" value="PGRP"/>
    <property type="match status" value="1"/>
</dbReference>
<dbReference type="GO" id="GO:0008270">
    <property type="term" value="F:zinc ion binding"/>
    <property type="evidence" value="ECO:0007669"/>
    <property type="project" value="InterPro"/>
</dbReference>
<dbReference type="EMBL" id="WJQS01000009">
    <property type="protein sequence ID" value="MRI86166.1"/>
    <property type="molecule type" value="Genomic_DNA"/>
</dbReference>
<organism evidence="6 7">
    <name type="scientific">Fundicoccus ignavus</name>
    <dbReference type="NCBI Taxonomy" id="2664442"/>
    <lineage>
        <taxon>Bacteria</taxon>
        <taxon>Bacillati</taxon>
        <taxon>Bacillota</taxon>
        <taxon>Bacilli</taxon>
        <taxon>Lactobacillales</taxon>
        <taxon>Aerococcaceae</taxon>
        <taxon>Fundicoccus</taxon>
    </lineage>
</organism>
<name>A0A6I2GG81_9LACT</name>
<dbReference type="GO" id="GO:0008745">
    <property type="term" value="F:N-acetylmuramoyl-L-alanine amidase activity"/>
    <property type="evidence" value="ECO:0007669"/>
    <property type="project" value="InterPro"/>
</dbReference>
<keyword evidence="3" id="KW-1133">Transmembrane helix</keyword>
<dbReference type="InterPro" id="IPR002502">
    <property type="entry name" value="Amidase_domain"/>
</dbReference>
<accession>A0A6I2GG81</accession>
<proteinExistence type="inferred from homology"/>
<gene>
    <name evidence="6" type="ORF">GIY09_09950</name>
</gene>
<sequence length="638" mass="69031">MIVDQGDTVDYVETGSFLNLHPHMASWAVYNENGPYTTAHLVGRLSPQEFGGLSFKVLGNPVNDIYLIQTEEFGKVGIYAPRDEDSSFTSTPQYRDGNFGNPEPSGPGGTSTSPLVGNYLKLNPHMTSWGVYNPNGPYVSAHVIGYLAPSQYGGLSYAVIGKPATDVYLIQTESFGRVAIYAPADEDSSLTSTPRYGEGSTSIDSDISYIYDGINLDGEGIVEIKPRSYWGASGVVSSGMSGTRSLDQLSHIVVHHTAGYGSSDESYMKAVQDYHQNLDWGDIGYHFAIGKSGVIMQGRSVNYVGAHAKQPMNTVALGVTLLGNFEYTMPTSAQVNSLVHLLSYLCNKYNISPSNIIGHRDVPGPAGSTTCPGNRFYNATNALSAIRSKVKSSQTSSLTKSQKDQQVKTFIQNKLNYSKYDNIMPKIIGYGVETWSPYVPLSFNIRARHGLFNSYSPEVELLTDNYRTTRTKYSTVARRETESIFDQLLQDKLGKSLSGVEIFDLFSILEPVKNSSNTGLGSSIEYDIDLPKRELTLRFITSYSVTLTDGSSVASALVTEIVFSGMGPLYAPVGSTEPVSSVEPIKQDFEVVKTVGTVALLGLVAIAITIWGAPLLSALVAKELTAATAIGAVLLMSE</sequence>
<feature type="domain" description="N-acetylmuramoyl-L-alanine amidase" evidence="4">
    <location>
        <begin position="238"/>
        <end position="373"/>
    </location>
</feature>
<evidence type="ECO:0000313" key="7">
    <source>
        <dbReference type="Proteomes" id="UP000430975"/>
    </source>
</evidence>
<dbReference type="AlphaFoldDB" id="A0A6I2GG81"/>